<dbReference type="PANTHER" id="PTHR45967:SF1">
    <property type="entry name" value="G-BOX-BINDING FACTOR 3"/>
    <property type="match status" value="1"/>
</dbReference>
<dbReference type="Pfam" id="PF07777">
    <property type="entry name" value="MFMR"/>
    <property type="match status" value="1"/>
</dbReference>
<feature type="domain" description="G-box binding protein multifunctional mosaic region" evidence="2">
    <location>
        <begin position="26"/>
        <end position="101"/>
    </location>
</feature>
<organism evidence="3 4">
    <name type="scientific">Escallonia herrerae</name>
    <dbReference type="NCBI Taxonomy" id="1293975"/>
    <lineage>
        <taxon>Eukaryota</taxon>
        <taxon>Viridiplantae</taxon>
        <taxon>Streptophyta</taxon>
        <taxon>Embryophyta</taxon>
        <taxon>Tracheophyta</taxon>
        <taxon>Spermatophyta</taxon>
        <taxon>Magnoliopsida</taxon>
        <taxon>eudicotyledons</taxon>
        <taxon>Gunneridae</taxon>
        <taxon>Pentapetalae</taxon>
        <taxon>asterids</taxon>
        <taxon>campanulids</taxon>
        <taxon>Escalloniales</taxon>
        <taxon>Escalloniaceae</taxon>
        <taxon>Escallonia</taxon>
    </lineage>
</organism>
<proteinExistence type="predicted"/>
<evidence type="ECO:0000256" key="1">
    <source>
        <dbReference type="SAM" id="MobiDB-lite"/>
    </source>
</evidence>
<accession>A0AA88WKF9</accession>
<dbReference type="GO" id="GO:0043565">
    <property type="term" value="F:sequence-specific DNA binding"/>
    <property type="evidence" value="ECO:0007669"/>
    <property type="project" value="InterPro"/>
</dbReference>
<dbReference type="InterPro" id="IPR044827">
    <property type="entry name" value="GBF-like"/>
</dbReference>
<gene>
    <name evidence="3" type="ORF">RJ639_043621</name>
</gene>
<evidence type="ECO:0000259" key="2">
    <source>
        <dbReference type="Pfam" id="PF07777"/>
    </source>
</evidence>
<dbReference type="AlphaFoldDB" id="A0AA88WKF9"/>
<evidence type="ECO:0000313" key="3">
    <source>
        <dbReference type="EMBL" id="KAK3024245.1"/>
    </source>
</evidence>
<dbReference type="PANTHER" id="PTHR45967">
    <property type="entry name" value="G-BOX-BINDING FACTOR 3-RELATED"/>
    <property type="match status" value="1"/>
</dbReference>
<dbReference type="InterPro" id="IPR012900">
    <property type="entry name" value="MFMR"/>
</dbReference>
<evidence type="ECO:0000313" key="4">
    <source>
        <dbReference type="Proteomes" id="UP001188597"/>
    </source>
</evidence>
<protein>
    <recommendedName>
        <fullName evidence="2">G-box binding protein multifunctional mosaic region domain-containing protein</fullName>
    </recommendedName>
</protein>
<reference evidence="3" key="1">
    <citation type="submission" date="2022-12" db="EMBL/GenBank/DDBJ databases">
        <title>Draft genome assemblies for two species of Escallonia (Escalloniales).</title>
        <authorList>
            <person name="Chanderbali A."/>
            <person name="Dervinis C."/>
            <person name="Anghel I."/>
            <person name="Soltis D."/>
            <person name="Soltis P."/>
            <person name="Zapata F."/>
        </authorList>
    </citation>
    <scope>NUCLEOTIDE SEQUENCE</scope>
    <source>
        <strain evidence="3">UCBG64.0493</strain>
        <tissue evidence="3">Leaf</tissue>
    </source>
</reference>
<dbReference type="GO" id="GO:0005634">
    <property type="term" value="C:nucleus"/>
    <property type="evidence" value="ECO:0007669"/>
    <property type="project" value="TreeGrafter"/>
</dbReference>
<sequence>MASTDYQMGQLNNHRIYDRPTQHWPTYDHEQPNIHVYPDWAAMQVYYGQRVAIPPYFNSAVTSGHAPHPYMWGPPQPMMPPYGAPYAVYAHGGVYAHPGVPLAAPPLSIDSPAKSSGNTDRGLMKKLKGFDGLAMSLGNNSTESGEGEADHEHLTDHVNSGETEGSSDGSDGNTTGAGQNGGKRSRGGSPNFGKSQFTFYSLTSVLLDHYVVDSVLWPSI</sequence>
<dbReference type="Pfam" id="PF16596">
    <property type="entry name" value="MFMR_assoc"/>
    <property type="match status" value="1"/>
</dbReference>
<comment type="caution">
    <text evidence="3">The sequence shown here is derived from an EMBL/GenBank/DDBJ whole genome shotgun (WGS) entry which is preliminary data.</text>
</comment>
<dbReference type="EMBL" id="JAVXUP010000610">
    <property type="protein sequence ID" value="KAK3024245.1"/>
    <property type="molecule type" value="Genomic_DNA"/>
</dbReference>
<name>A0AA88WKF9_9ASTE</name>
<keyword evidence="4" id="KW-1185">Reference proteome</keyword>
<feature type="compositionally biased region" description="Low complexity" evidence="1">
    <location>
        <begin position="160"/>
        <end position="176"/>
    </location>
</feature>
<dbReference type="GO" id="GO:0003700">
    <property type="term" value="F:DNA-binding transcription factor activity"/>
    <property type="evidence" value="ECO:0007669"/>
    <property type="project" value="InterPro"/>
</dbReference>
<dbReference type="Proteomes" id="UP001188597">
    <property type="component" value="Unassembled WGS sequence"/>
</dbReference>
<feature type="region of interest" description="Disordered" evidence="1">
    <location>
        <begin position="135"/>
        <end position="190"/>
    </location>
</feature>